<evidence type="ECO:0000256" key="2">
    <source>
        <dbReference type="SAM" id="Phobius"/>
    </source>
</evidence>
<comment type="caution">
    <text evidence="3">The sequence shown here is derived from an EMBL/GenBank/DDBJ whole genome shotgun (WGS) entry which is preliminary data.</text>
</comment>
<keyword evidence="2" id="KW-1133">Transmembrane helix</keyword>
<evidence type="ECO:0000313" key="3">
    <source>
        <dbReference type="EMBL" id="REE96118.1"/>
    </source>
</evidence>
<keyword evidence="2" id="KW-0812">Transmembrane</keyword>
<feature type="compositionally biased region" description="Pro residues" evidence="1">
    <location>
        <begin position="313"/>
        <end position="322"/>
    </location>
</feature>
<dbReference type="OrthoDB" id="5185521at2"/>
<dbReference type="EMBL" id="QTTT01000001">
    <property type="protein sequence ID" value="REE96118.1"/>
    <property type="molecule type" value="Genomic_DNA"/>
</dbReference>
<dbReference type="Pfam" id="PF22564">
    <property type="entry name" value="HAAS"/>
    <property type="match status" value="1"/>
</dbReference>
<dbReference type="Proteomes" id="UP000256661">
    <property type="component" value="Unassembled WGS sequence"/>
</dbReference>
<feature type="transmembrane region" description="Helical" evidence="2">
    <location>
        <begin position="109"/>
        <end position="127"/>
    </location>
</feature>
<gene>
    <name evidence="3" type="ORF">DFJ69_1543</name>
</gene>
<feature type="transmembrane region" description="Helical" evidence="2">
    <location>
        <begin position="139"/>
        <end position="158"/>
    </location>
</feature>
<sequence>MTSRDEEIARYAAQVRVALADLPDADRQELEEDLEDHLAEIAEESSEPLTTRLGAPASYAAELRAAYGAGGGGGRRARRVRGTVDTTKRLLDENPGLQRLWAFLQEFRSTWWLARGYLPALLIWNLVDGYWHLVPNGPGQAFLALAFVLTSAILGVRHKDRPARPRMRNTLVAANTVAVLGLGMFALGGVSVPAWPTSSDYAPVPSEANHYDGGALDGVHNIYPYSKDGKPLKDVLLYDQDGRPLNLPFEEGGWALAQPCGGPPAISNAYPLPLRQPDYDGSGEPGCVPTTPTPEPRPSEDPTESPSGSPSPRETPSPSPSD</sequence>
<accession>A0A3D9SJK3</accession>
<organism evidence="3 4">
    <name type="scientific">Thermomonospora umbrina</name>
    <dbReference type="NCBI Taxonomy" id="111806"/>
    <lineage>
        <taxon>Bacteria</taxon>
        <taxon>Bacillati</taxon>
        <taxon>Actinomycetota</taxon>
        <taxon>Actinomycetes</taxon>
        <taxon>Streptosporangiales</taxon>
        <taxon>Thermomonosporaceae</taxon>
        <taxon>Thermomonospora</taxon>
    </lineage>
</organism>
<dbReference type="RefSeq" id="WP_116021814.1">
    <property type="nucleotide sequence ID" value="NZ_QTTT01000001.1"/>
</dbReference>
<name>A0A3D9SJK3_9ACTN</name>
<keyword evidence="2" id="KW-0472">Membrane</keyword>
<proteinExistence type="predicted"/>
<evidence type="ECO:0000256" key="1">
    <source>
        <dbReference type="SAM" id="MobiDB-lite"/>
    </source>
</evidence>
<feature type="transmembrane region" description="Helical" evidence="2">
    <location>
        <begin position="170"/>
        <end position="195"/>
    </location>
</feature>
<evidence type="ECO:0000313" key="4">
    <source>
        <dbReference type="Proteomes" id="UP000256661"/>
    </source>
</evidence>
<protein>
    <submittedName>
        <fullName evidence="3">Uncharacterized protein</fullName>
    </submittedName>
</protein>
<feature type="region of interest" description="Disordered" evidence="1">
    <location>
        <begin position="267"/>
        <end position="322"/>
    </location>
</feature>
<reference evidence="3 4" key="1">
    <citation type="submission" date="2018-08" db="EMBL/GenBank/DDBJ databases">
        <title>Sequencing the genomes of 1000 actinobacteria strains.</title>
        <authorList>
            <person name="Klenk H.-P."/>
        </authorList>
    </citation>
    <scope>NUCLEOTIDE SEQUENCE [LARGE SCALE GENOMIC DNA]</scope>
    <source>
        <strain evidence="3 4">DSM 43927</strain>
    </source>
</reference>
<keyword evidence="4" id="KW-1185">Reference proteome</keyword>
<dbReference type="AlphaFoldDB" id="A0A3D9SJK3"/>